<evidence type="ECO:0000313" key="1">
    <source>
        <dbReference type="EMBL" id="KAI4559814.1"/>
    </source>
</evidence>
<sequence length="82" mass="9195">MTNEARAWSWCTAAKSSPCSPQLEKAHIVAMMTQHSSKQVLALPMLQLHGAIFLEAALSAVRDQRRKNESCFKPQIKIIIFV</sequence>
<organism evidence="1 2">
    <name type="scientific">Ovis ammon polii x Ovis aries</name>
    <dbReference type="NCBI Taxonomy" id="2918886"/>
    <lineage>
        <taxon>Eukaryota</taxon>
        <taxon>Metazoa</taxon>
        <taxon>Chordata</taxon>
        <taxon>Craniata</taxon>
        <taxon>Vertebrata</taxon>
        <taxon>Euteleostomi</taxon>
        <taxon>Mammalia</taxon>
        <taxon>Eutheria</taxon>
        <taxon>Laurasiatheria</taxon>
        <taxon>Artiodactyla</taxon>
        <taxon>Ruminantia</taxon>
        <taxon>Pecora</taxon>
        <taxon>Bovidae</taxon>
        <taxon>Caprinae</taxon>
        <taxon>Ovis</taxon>
    </lineage>
</organism>
<comment type="caution">
    <text evidence="1">The sequence shown here is derived from an EMBL/GenBank/DDBJ whole genome shotgun (WGS) entry which is preliminary data.</text>
</comment>
<proteinExistence type="predicted"/>
<name>A0ACB9U7I4_9CETA</name>
<dbReference type="EMBL" id="CM043048">
    <property type="protein sequence ID" value="KAI4559814.1"/>
    <property type="molecule type" value="Genomic_DNA"/>
</dbReference>
<dbReference type="Proteomes" id="UP001057279">
    <property type="component" value="Linkage Group LG23"/>
</dbReference>
<evidence type="ECO:0000313" key="2">
    <source>
        <dbReference type="Proteomes" id="UP001057279"/>
    </source>
</evidence>
<keyword evidence="2" id="KW-1185">Reference proteome</keyword>
<accession>A0ACB9U7I4</accession>
<reference evidence="1" key="1">
    <citation type="submission" date="2022-03" db="EMBL/GenBank/DDBJ databases">
        <title>Genomic analyses of argali, domestic sheep and their hybrids provide insights into chromosomal evolution, heterosis and genetic basis of agronomic traits.</title>
        <authorList>
            <person name="Li M."/>
        </authorList>
    </citation>
    <scope>NUCLEOTIDE SEQUENCE</scope>
    <source>
        <strain evidence="1">F1 hybrid</strain>
    </source>
</reference>
<gene>
    <name evidence="1" type="ORF">MJG53_018340</name>
</gene>
<protein>
    <submittedName>
        <fullName evidence="1">Uncharacterized protein</fullName>
    </submittedName>
</protein>